<dbReference type="AlphaFoldDB" id="A0A8C2R666"/>
<dbReference type="GO" id="GO:0008610">
    <property type="term" value="P:lipid biosynthetic process"/>
    <property type="evidence" value="ECO:0007669"/>
    <property type="project" value="UniProtKB-ARBA"/>
</dbReference>
<dbReference type="GO" id="GO:0006631">
    <property type="term" value="P:fatty acid metabolic process"/>
    <property type="evidence" value="ECO:0007669"/>
    <property type="project" value="UniProtKB-ARBA"/>
</dbReference>
<evidence type="ECO:0000259" key="3">
    <source>
        <dbReference type="Pfam" id="PF00975"/>
    </source>
</evidence>
<accession>A0A8C2R666</accession>
<dbReference type="Gene3D" id="3.40.50.1820">
    <property type="entry name" value="alpha/beta hydrolase"/>
    <property type="match status" value="1"/>
</dbReference>
<evidence type="ECO:0000256" key="1">
    <source>
        <dbReference type="ARBA" id="ARBA00007169"/>
    </source>
</evidence>
<organism evidence="4">
    <name type="scientific">Capra hircus</name>
    <name type="common">Goat</name>
    <dbReference type="NCBI Taxonomy" id="9925"/>
    <lineage>
        <taxon>Eukaryota</taxon>
        <taxon>Metazoa</taxon>
        <taxon>Chordata</taxon>
        <taxon>Craniata</taxon>
        <taxon>Vertebrata</taxon>
        <taxon>Euteleostomi</taxon>
        <taxon>Mammalia</taxon>
        <taxon>Eutheria</taxon>
        <taxon>Laurasiatheria</taxon>
        <taxon>Artiodactyla</taxon>
        <taxon>Ruminantia</taxon>
        <taxon>Pecora</taxon>
        <taxon>Bovidae</taxon>
        <taxon>Caprinae</taxon>
        <taxon>Capra</taxon>
    </lineage>
</organism>
<dbReference type="GO" id="GO:0016297">
    <property type="term" value="F:fatty acyl-[ACP] hydrolase activity"/>
    <property type="evidence" value="ECO:0007669"/>
    <property type="project" value="UniProtKB-EC"/>
</dbReference>
<dbReference type="SUPFAM" id="SSF53474">
    <property type="entry name" value="alpha/beta-Hydrolases"/>
    <property type="match status" value="1"/>
</dbReference>
<protein>
    <recommendedName>
        <fullName evidence="2">oleoyl-[acyl-carrier-protein] hydrolase</fullName>
        <ecNumber evidence="2">3.1.2.14</ecNumber>
    </recommendedName>
</protein>
<dbReference type="Ensembl" id="ENSCHIT00010033918.1">
    <property type="protein sequence ID" value="ENSCHIP00010023936.1"/>
    <property type="gene ID" value="ENSCHIG00010017893.1"/>
</dbReference>
<reference evidence="4" key="2">
    <citation type="submission" date="2025-08" db="UniProtKB">
        <authorList>
            <consortium name="Ensembl"/>
        </authorList>
    </citation>
    <scope>IDENTIFICATION</scope>
</reference>
<name>A0A8C2R666_CAPHI</name>
<dbReference type="PANTHER" id="PTHR11487">
    <property type="entry name" value="THIOESTERASE"/>
    <property type="match status" value="1"/>
</dbReference>
<dbReference type="EC" id="3.1.2.14" evidence="2"/>
<feature type="domain" description="Thioesterase" evidence="3">
    <location>
        <begin position="46"/>
        <end position="118"/>
    </location>
</feature>
<evidence type="ECO:0000256" key="2">
    <source>
        <dbReference type="ARBA" id="ARBA00012480"/>
    </source>
</evidence>
<dbReference type="Pfam" id="PF00975">
    <property type="entry name" value="Thioesterase"/>
    <property type="match status" value="1"/>
</dbReference>
<proteinExistence type="inferred from homology"/>
<evidence type="ECO:0000313" key="4">
    <source>
        <dbReference type="Ensembl" id="ENSCHIP00010023936.1"/>
    </source>
</evidence>
<reference evidence="4" key="1">
    <citation type="submission" date="2019-03" db="EMBL/GenBank/DDBJ databases">
        <title>Genome sequencing and reference-guided assembly of Black Bengal Goat (Capra hircus).</title>
        <authorList>
            <person name="Siddiki A.Z."/>
            <person name="Baten A."/>
            <person name="Billah M."/>
            <person name="Alam M.A.U."/>
            <person name="Shawrob K.S.M."/>
            <person name="Saha S."/>
            <person name="Chowdhury M."/>
            <person name="Rahman A.H."/>
            <person name="Stear M."/>
            <person name="Miah G."/>
            <person name="Das G.B."/>
            <person name="Hossain M.M."/>
            <person name="Kumkum M."/>
            <person name="Islam M.S."/>
            <person name="Mollah A.M."/>
            <person name="Ahsan A."/>
            <person name="Tusar F."/>
            <person name="Khan M.K.I."/>
        </authorList>
    </citation>
    <scope>NUCLEOTIDE SEQUENCE [LARGE SCALE GENOMIC DNA]</scope>
</reference>
<sequence>WEKEYWSGVPLPSLELTLHHVKYLNFLPRNEKVVNCLHQNRNALFRLVCFPWGRGGSTYFAKWGQDIPNFVEVHAMRLAGRESRFEEHFASDMHQVVDEIACARLPVIQGENFTFFGHRYLTSV</sequence>
<dbReference type="InterPro" id="IPR001031">
    <property type="entry name" value="Thioesterase"/>
</dbReference>
<dbReference type="PANTHER" id="PTHR11487:SF0">
    <property type="entry name" value="S-ACYL FATTY ACID SYNTHASE THIOESTERASE, MEDIUM CHAIN"/>
    <property type="match status" value="1"/>
</dbReference>
<dbReference type="InterPro" id="IPR029058">
    <property type="entry name" value="AB_hydrolase_fold"/>
</dbReference>
<comment type="similarity">
    <text evidence="1">Belongs to the thioesterase family.</text>
</comment>
<dbReference type="InterPro" id="IPR012223">
    <property type="entry name" value="TEII"/>
</dbReference>